<dbReference type="GO" id="GO:0016020">
    <property type="term" value="C:membrane"/>
    <property type="evidence" value="ECO:0007669"/>
    <property type="project" value="InterPro"/>
</dbReference>
<comment type="cofactor">
    <cofactor evidence="4">
        <name>Mg(2+)</name>
        <dbReference type="ChEBI" id="CHEBI:18420"/>
    </cofactor>
    <text evidence="4">Mn(2+), Zn(2+), Cd(2+) and Co(2+) support activity to lesser extents.</text>
</comment>
<feature type="transmembrane region" description="Helical" evidence="5">
    <location>
        <begin position="185"/>
        <end position="206"/>
    </location>
</feature>
<dbReference type="Pfam" id="PF01569">
    <property type="entry name" value="PAP2"/>
    <property type="match status" value="1"/>
</dbReference>
<protein>
    <submittedName>
        <fullName evidence="7">Diacylglycerol kinase, prokaryotic</fullName>
        <ecNumber evidence="7">2.7.1.107</ecNumber>
    </submittedName>
</protein>
<proteinExistence type="predicted"/>
<dbReference type="Proteomes" id="UP000033428">
    <property type="component" value="Unassembled WGS sequence"/>
</dbReference>
<dbReference type="GO" id="GO:0046872">
    <property type="term" value="F:metal ion binding"/>
    <property type="evidence" value="ECO:0007669"/>
    <property type="project" value="UniProtKB-KW"/>
</dbReference>
<dbReference type="GO" id="GO:0008654">
    <property type="term" value="P:phospholipid biosynthetic process"/>
    <property type="evidence" value="ECO:0007669"/>
    <property type="project" value="InterPro"/>
</dbReference>
<dbReference type="Gene3D" id="1.20.144.10">
    <property type="entry name" value="Phosphatidic acid phosphatase type 2/haloperoxidase"/>
    <property type="match status" value="1"/>
</dbReference>
<name>A0A0F0CRW2_9BACT</name>
<reference evidence="7 8" key="1">
    <citation type="submission" date="2015-02" db="EMBL/GenBank/DDBJ databases">
        <title>Single-cell genomics of uncultivated deep-branching MTB reveals a conserved set of magnetosome genes.</title>
        <authorList>
            <person name="Kolinko S."/>
            <person name="Richter M."/>
            <person name="Glockner F.O."/>
            <person name="Brachmann A."/>
            <person name="Schuler D."/>
        </authorList>
    </citation>
    <scope>NUCLEOTIDE SEQUENCE [LARGE SCALE GENOMIC DNA]</scope>
    <source>
        <strain evidence="7">SKK-01</strain>
    </source>
</reference>
<evidence type="ECO:0000256" key="1">
    <source>
        <dbReference type="PIRSR" id="PIRSR600829-1"/>
    </source>
</evidence>
<dbReference type="AlphaFoldDB" id="A0A0F0CRW2"/>
<feature type="binding site" evidence="3">
    <location>
        <position position="46"/>
    </location>
    <ligand>
        <name>ATP</name>
        <dbReference type="ChEBI" id="CHEBI:30616"/>
    </ligand>
</feature>
<keyword evidence="5" id="KW-0472">Membrane</keyword>
<keyword evidence="5" id="KW-1133">Transmembrane helix</keyword>
<feature type="binding site" evidence="3">
    <location>
        <begin position="65"/>
        <end position="66"/>
    </location>
    <ligand>
        <name>ATP</name>
        <dbReference type="ChEBI" id="CHEBI:30616"/>
    </ligand>
</feature>
<dbReference type="InterPro" id="IPR000829">
    <property type="entry name" value="DAGK"/>
</dbReference>
<evidence type="ECO:0000313" key="7">
    <source>
        <dbReference type="EMBL" id="KJJ84724.1"/>
    </source>
</evidence>
<keyword evidence="4" id="KW-0479">Metal-binding</keyword>
<dbReference type="InterPro" id="IPR036938">
    <property type="entry name" value="PAP2/HPO_sf"/>
</dbReference>
<keyword evidence="7" id="KW-0808">Transferase</keyword>
<dbReference type="InterPro" id="IPR000326">
    <property type="entry name" value="PAP2/HPO"/>
</dbReference>
<evidence type="ECO:0000256" key="2">
    <source>
        <dbReference type="PIRSR" id="PIRSR600829-2"/>
    </source>
</evidence>
<dbReference type="InterPro" id="IPR033717">
    <property type="entry name" value="UDPK"/>
</dbReference>
<keyword evidence="8" id="KW-1185">Reference proteome</keyword>
<feature type="transmembrane region" description="Helical" evidence="5">
    <location>
        <begin position="107"/>
        <end position="127"/>
    </location>
</feature>
<dbReference type="GO" id="GO:0004143">
    <property type="term" value="F:ATP-dependent diacylglycerol kinase activity"/>
    <property type="evidence" value="ECO:0007669"/>
    <property type="project" value="UniProtKB-EC"/>
</dbReference>
<evidence type="ECO:0000259" key="6">
    <source>
        <dbReference type="SMART" id="SM00014"/>
    </source>
</evidence>
<dbReference type="Pfam" id="PF01219">
    <property type="entry name" value="DAGK_prokar"/>
    <property type="match status" value="1"/>
</dbReference>
<feature type="transmembrane region" description="Helical" evidence="5">
    <location>
        <begin position="67"/>
        <end position="87"/>
    </location>
</feature>
<organism evidence="7 8">
    <name type="scientific">Candidatus Omnitrophus magneticus</name>
    <dbReference type="NCBI Taxonomy" id="1609969"/>
    <lineage>
        <taxon>Bacteria</taxon>
        <taxon>Pseudomonadati</taxon>
        <taxon>Candidatus Omnitrophota</taxon>
        <taxon>Candidatus Omnitrophus</taxon>
    </lineage>
</organism>
<keyword evidence="4" id="KW-0460">Magnesium</keyword>
<sequence>MRFHVLSGVIVLFLGVYYGLPFVELILLISAVSFVLFAELINTAIEYLSDVLVKEEFHPAVKIIKDIGAGAVFIAAINACFVGYLILSNHIDIPAVKFINKIKHSSWHITFIVLFISVALVLAIKILRKEHNLFRGGMPSGHTAVAFSVWTMVTLFTTNPLVSFLVLLLALIIARSRLVRKIHSFWEVIAGAVVGILVSLFIVQVMV</sequence>
<dbReference type="PANTHER" id="PTHR34299:SF1">
    <property type="entry name" value="DIACYLGLYCEROL KINASE"/>
    <property type="match status" value="1"/>
</dbReference>
<dbReference type="SMART" id="SM00014">
    <property type="entry name" value="acidPPc"/>
    <property type="match status" value="1"/>
</dbReference>
<dbReference type="EC" id="2.7.1.107" evidence="7"/>
<dbReference type="EMBL" id="JYNY01000277">
    <property type="protein sequence ID" value="KJJ84724.1"/>
    <property type="molecule type" value="Genomic_DNA"/>
</dbReference>
<feature type="binding site" evidence="4">
    <location>
        <position position="46"/>
    </location>
    <ligand>
        <name>a divalent metal cation</name>
        <dbReference type="ChEBI" id="CHEBI:60240"/>
    </ligand>
</feature>
<feature type="transmembrane region" description="Helical" evidence="5">
    <location>
        <begin position="12"/>
        <end position="38"/>
    </location>
</feature>
<dbReference type="SUPFAM" id="SSF48317">
    <property type="entry name" value="Acid phosphatase/Vanadium-dependent haloperoxidase"/>
    <property type="match status" value="1"/>
</dbReference>
<dbReference type="PANTHER" id="PTHR34299">
    <property type="entry name" value="DIACYLGLYCEROL KINASE"/>
    <property type="match status" value="1"/>
</dbReference>
<evidence type="ECO:0000313" key="8">
    <source>
        <dbReference type="Proteomes" id="UP000033428"/>
    </source>
</evidence>
<dbReference type="GO" id="GO:0005524">
    <property type="term" value="F:ATP binding"/>
    <property type="evidence" value="ECO:0007669"/>
    <property type="project" value="UniProtKB-KW"/>
</dbReference>
<evidence type="ECO:0000256" key="4">
    <source>
        <dbReference type="PIRSR" id="PIRSR600829-4"/>
    </source>
</evidence>
<accession>A0A0F0CRW2</accession>
<dbReference type="CDD" id="cd14265">
    <property type="entry name" value="UDPK_IM_like"/>
    <property type="match status" value="1"/>
</dbReference>
<evidence type="ECO:0000256" key="5">
    <source>
        <dbReference type="SAM" id="Phobius"/>
    </source>
</evidence>
<dbReference type="Gene3D" id="1.10.3830.10">
    <property type="entry name" value="Diacylglycerol kinase (DAGK) domain"/>
    <property type="match status" value="1"/>
</dbReference>
<keyword evidence="3" id="KW-0067">ATP-binding</keyword>
<keyword evidence="3" id="KW-0547">Nucleotide-binding</keyword>
<comment type="caution">
    <text evidence="7">The sequence shown here is derived from an EMBL/GenBank/DDBJ whole genome shotgun (WGS) entry which is preliminary data.</text>
</comment>
<feature type="binding site" evidence="3">
    <location>
        <begin position="56"/>
        <end position="58"/>
    </location>
    <ligand>
        <name>ATP</name>
        <dbReference type="ChEBI" id="CHEBI:30616"/>
    </ligand>
</feature>
<evidence type="ECO:0000256" key="3">
    <source>
        <dbReference type="PIRSR" id="PIRSR600829-3"/>
    </source>
</evidence>
<feature type="binding site" evidence="2">
    <location>
        <position position="39"/>
    </location>
    <ligand>
        <name>substrate</name>
    </ligand>
</feature>
<keyword evidence="5" id="KW-0812">Transmembrane</keyword>
<feature type="domain" description="Phosphatidic acid phosphatase type 2/haloperoxidase" evidence="6">
    <location>
        <begin position="109"/>
        <end position="203"/>
    </location>
</feature>
<dbReference type="PATRIC" id="fig|1609969.3.peg.1495"/>
<feature type="transmembrane region" description="Helical" evidence="5">
    <location>
        <begin position="147"/>
        <end position="173"/>
    </location>
</feature>
<gene>
    <name evidence="7" type="ORF">OMAG_001399</name>
</gene>
<feature type="active site" description="Proton acceptor" evidence="1">
    <location>
        <position position="39"/>
    </location>
</feature>
<keyword evidence="7" id="KW-0418">Kinase</keyword>